<evidence type="ECO:0000256" key="4">
    <source>
        <dbReference type="ARBA" id="ARBA00022801"/>
    </source>
</evidence>
<dbReference type="PROSITE" id="PS51864">
    <property type="entry name" value="ASTACIN"/>
    <property type="match status" value="1"/>
</dbReference>
<keyword evidence="2 9" id="KW-0645">Protease</keyword>
<dbReference type="GO" id="GO:0005615">
    <property type="term" value="C:extracellular space"/>
    <property type="evidence" value="ECO:0007669"/>
    <property type="project" value="TreeGrafter"/>
</dbReference>
<dbReference type="SUPFAM" id="SSF55486">
    <property type="entry name" value="Metalloproteases ('zincins'), catalytic domain"/>
    <property type="match status" value="1"/>
</dbReference>
<comment type="cofactor">
    <cofactor evidence="9 10">
        <name>Zn(2+)</name>
        <dbReference type="ChEBI" id="CHEBI:29105"/>
    </cofactor>
    <text evidence="9 10">Binds 1 zinc ion per subunit.</text>
</comment>
<feature type="binding site" evidence="9">
    <location>
        <position position="113"/>
    </location>
    <ligand>
        <name>Zn(2+)</name>
        <dbReference type="ChEBI" id="CHEBI:29105"/>
        <note>catalytic</note>
    </ligand>
</feature>
<dbReference type="SMART" id="SM00235">
    <property type="entry name" value="ZnMc"/>
    <property type="match status" value="1"/>
</dbReference>
<dbReference type="PRINTS" id="PR00480">
    <property type="entry name" value="ASTACIN"/>
</dbReference>
<dbReference type="InterPro" id="IPR035914">
    <property type="entry name" value="Sperma_CUB_dom_sf"/>
</dbReference>
<evidence type="ECO:0000256" key="5">
    <source>
        <dbReference type="ARBA" id="ARBA00022833"/>
    </source>
</evidence>
<dbReference type="Pfam" id="PF01400">
    <property type="entry name" value="Astacin"/>
    <property type="match status" value="1"/>
</dbReference>
<dbReference type="PANTHER" id="PTHR10127:SF861">
    <property type="entry name" value="DORSAL-VENTRAL PATTERNING PROTEIN TOLLOID-RELATED"/>
    <property type="match status" value="1"/>
</dbReference>
<protein>
    <recommendedName>
        <fullName evidence="10">Metalloendopeptidase</fullName>
        <ecNumber evidence="10">3.4.24.-</ecNumber>
    </recommendedName>
</protein>
<dbReference type="PANTHER" id="PTHR10127">
    <property type="entry name" value="DISCOIDIN, CUB, EGF, LAMININ , AND ZINC METALLOPROTEASE DOMAIN CONTAINING"/>
    <property type="match status" value="1"/>
</dbReference>
<evidence type="ECO:0000313" key="13">
    <source>
        <dbReference type="WBParaSite" id="GPUH_0000272201-mRNA-1"/>
    </source>
</evidence>
<evidence type="ECO:0000256" key="9">
    <source>
        <dbReference type="PROSITE-ProRule" id="PRU01211"/>
    </source>
</evidence>
<evidence type="ECO:0000256" key="3">
    <source>
        <dbReference type="ARBA" id="ARBA00022723"/>
    </source>
</evidence>
<feature type="active site" evidence="9">
    <location>
        <position position="110"/>
    </location>
</feature>
<keyword evidence="6 9" id="KW-0482">Metalloprotease</keyword>
<keyword evidence="5 9" id="KW-0862">Zinc</keyword>
<keyword evidence="1" id="KW-0245">EGF-like domain</keyword>
<evidence type="ECO:0000256" key="7">
    <source>
        <dbReference type="ARBA" id="ARBA00023157"/>
    </source>
</evidence>
<feature type="disulfide bond" evidence="9">
    <location>
        <begin position="81"/>
        <end position="82"/>
    </location>
</feature>
<dbReference type="WBParaSite" id="GPUH_0000272201-mRNA-1">
    <property type="protein sequence ID" value="GPUH_0000272201-mRNA-1"/>
    <property type="gene ID" value="GPUH_0000272201"/>
</dbReference>
<keyword evidence="7 9" id="KW-1015">Disulfide bond</keyword>
<feature type="binding site" evidence="9">
    <location>
        <position position="109"/>
    </location>
    <ligand>
        <name>Zn(2+)</name>
        <dbReference type="ChEBI" id="CHEBI:29105"/>
        <note>catalytic</note>
    </ligand>
</feature>
<dbReference type="GO" id="GO:0004222">
    <property type="term" value="F:metalloendopeptidase activity"/>
    <property type="evidence" value="ECO:0007669"/>
    <property type="project" value="UniProtKB-UniRule"/>
</dbReference>
<evidence type="ECO:0000256" key="6">
    <source>
        <dbReference type="ARBA" id="ARBA00023049"/>
    </source>
</evidence>
<accession>A0A183D1X6</accession>
<dbReference type="Gene3D" id="2.60.120.290">
    <property type="entry name" value="Spermadhesin, CUB domain"/>
    <property type="match status" value="1"/>
</dbReference>
<dbReference type="GO" id="GO:0009953">
    <property type="term" value="P:dorsal/ventral pattern formation"/>
    <property type="evidence" value="ECO:0007669"/>
    <property type="project" value="TreeGrafter"/>
</dbReference>
<evidence type="ECO:0000256" key="1">
    <source>
        <dbReference type="ARBA" id="ARBA00022536"/>
    </source>
</evidence>
<dbReference type="InterPro" id="IPR000859">
    <property type="entry name" value="CUB_dom"/>
</dbReference>
<dbReference type="EC" id="3.4.24.-" evidence="10"/>
<dbReference type="PROSITE" id="PS01180">
    <property type="entry name" value="CUB"/>
    <property type="match status" value="1"/>
</dbReference>
<name>A0A183D1X6_9BILA</name>
<sequence length="346" mass="39375">LAHFFRRRIRAATARKERIWPDGVIPYEISTNFSGNSTFRNSCSTPQRAMRHWENHTCISFIPRQSHHQHYIVFTVDKCGCCSYVGRKSDGPQAISIGKNCDKFGIVVHELGHVIGFWHEHTRLDRDQYVDIFYKNIQQGDRRSPCSEKKLNQGAVLAQDYNFEKLKADEVDSLGEHYDFASIMHYARDTFSRAIYLDTILPKGKFGRRPEIGQRVQLSSGDILQTKKLYKCAACGATLVGEFGELRLDGGISCQWRIIASFGESVVLNISTFSWPPPKRDCASERNNYLVVRDGHFAGSPILDKLCGGVVSRTIFSTGNRLFIQTQTSYPLYSIFAQYIGMRSTF</sequence>
<proteinExistence type="predicted"/>
<organism evidence="13">
    <name type="scientific">Gongylonema pulchrum</name>
    <dbReference type="NCBI Taxonomy" id="637853"/>
    <lineage>
        <taxon>Eukaryota</taxon>
        <taxon>Metazoa</taxon>
        <taxon>Ecdysozoa</taxon>
        <taxon>Nematoda</taxon>
        <taxon>Chromadorea</taxon>
        <taxon>Rhabditida</taxon>
        <taxon>Spirurina</taxon>
        <taxon>Spiruromorpha</taxon>
        <taxon>Spiruroidea</taxon>
        <taxon>Gongylonematidae</taxon>
        <taxon>Gongylonema</taxon>
    </lineage>
</organism>
<dbReference type="Pfam" id="PF00431">
    <property type="entry name" value="CUB"/>
    <property type="match status" value="1"/>
</dbReference>
<dbReference type="GO" id="GO:0008270">
    <property type="term" value="F:zinc ion binding"/>
    <property type="evidence" value="ECO:0007669"/>
    <property type="project" value="UniProtKB-UniRule"/>
</dbReference>
<keyword evidence="4 9" id="KW-0378">Hydrolase</keyword>
<dbReference type="InterPro" id="IPR001506">
    <property type="entry name" value="Peptidase_M12A"/>
</dbReference>
<evidence type="ECO:0000256" key="10">
    <source>
        <dbReference type="RuleBase" id="RU361183"/>
    </source>
</evidence>
<dbReference type="GO" id="GO:0016485">
    <property type="term" value="P:protein processing"/>
    <property type="evidence" value="ECO:0007669"/>
    <property type="project" value="TreeGrafter"/>
</dbReference>
<dbReference type="SUPFAM" id="SSF49854">
    <property type="entry name" value="Spermadhesin, CUB domain"/>
    <property type="match status" value="1"/>
</dbReference>
<feature type="binding site" evidence="9">
    <location>
        <position position="119"/>
    </location>
    <ligand>
        <name>Zn(2+)</name>
        <dbReference type="ChEBI" id="CHEBI:29105"/>
        <note>catalytic</note>
    </ligand>
</feature>
<evidence type="ECO:0000256" key="2">
    <source>
        <dbReference type="ARBA" id="ARBA00022670"/>
    </source>
</evidence>
<evidence type="ECO:0000256" key="8">
    <source>
        <dbReference type="PROSITE-ProRule" id="PRU00059"/>
    </source>
</evidence>
<feature type="domain" description="CUB" evidence="11">
    <location>
        <begin position="235"/>
        <end position="346"/>
    </location>
</feature>
<comment type="caution">
    <text evidence="8">Lacks conserved residue(s) required for the propagation of feature annotation.</text>
</comment>
<dbReference type="Gene3D" id="3.40.390.10">
    <property type="entry name" value="Collagenase (Catalytic Domain)"/>
    <property type="match status" value="1"/>
</dbReference>
<evidence type="ECO:0000259" key="12">
    <source>
        <dbReference type="PROSITE" id="PS51864"/>
    </source>
</evidence>
<dbReference type="InterPro" id="IPR024079">
    <property type="entry name" value="MetalloPept_cat_dom_sf"/>
</dbReference>
<feature type="disulfide bond" evidence="9">
    <location>
        <begin position="79"/>
        <end position="101"/>
    </location>
</feature>
<dbReference type="InterPro" id="IPR006026">
    <property type="entry name" value="Peptidase_Metallo"/>
</dbReference>
<evidence type="ECO:0000259" key="11">
    <source>
        <dbReference type="PROSITE" id="PS01180"/>
    </source>
</evidence>
<dbReference type="CDD" id="cd00041">
    <property type="entry name" value="CUB"/>
    <property type="match status" value="1"/>
</dbReference>
<reference evidence="13" key="1">
    <citation type="submission" date="2016-06" db="UniProtKB">
        <authorList>
            <consortium name="WormBaseParasite"/>
        </authorList>
    </citation>
    <scope>IDENTIFICATION</scope>
</reference>
<feature type="domain" description="Peptidase M12A" evidence="12">
    <location>
        <begin position="11"/>
        <end position="233"/>
    </location>
</feature>
<dbReference type="AlphaFoldDB" id="A0A183D1X6"/>
<keyword evidence="3 9" id="KW-0479">Metal-binding</keyword>